<dbReference type="PROSITE" id="PS50942">
    <property type="entry name" value="ENTH"/>
    <property type="match status" value="1"/>
</dbReference>
<dbReference type="GO" id="GO:0030136">
    <property type="term" value="C:clathrin-coated vesicle"/>
    <property type="evidence" value="ECO:0007669"/>
    <property type="project" value="UniProtKB-SubCell"/>
</dbReference>
<feature type="region of interest" description="Disordered" evidence="9">
    <location>
        <begin position="349"/>
        <end position="368"/>
    </location>
</feature>
<dbReference type="InterPro" id="IPR008942">
    <property type="entry name" value="ENTH_VHS"/>
</dbReference>
<reference evidence="11 12" key="1">
    <citation type="submission" date="2019-11" db="EMBL/GenBank/DDBJ databases">
        <title>Whole genome sequence of Oryza granulata.</title>
        <authorList>
            <person name="Li W."/>
        </authorList>
    </citation>
    <scope>NUCLEOTIDE SEQUENCE [LARGE SCALE GENOMIC DNA]</scope>
    <source>
        <strain evidence="12">cv. Menghai</strain>
        <tissue evidence="11">Leaf</tissue>
    </source>
</reference>
<keyword evidence="7" id="KW-0168">Coated pit</keyword>
<comment type="caution">
    <text evidence="11">The sequence shown here is derived from an EMBL/GenBank/DDBJ whole genome shotgun (WGS) entry which is preliminary data.</text>
</comment>
<dbReference type="GO" id="GO:0005545">
    <property type="term" value="F:1-phosphatidylinositol binding"/>
    <property type="evidence" value="ECO:0007669"/>
    <property type="project" value="InterPro"/>
</dbReference>
<dbReference type="EMBL" id="SPHZ02000004">
    <property type="protein sequence ID" value="KAF0921289.1"/>
    <property type="molecule type" value="Genomic_DNA"/>
</dbReference>
<dbReference type="GO" id="GO:0072583">
    <property type="term" value="P:clathrin-dependent endocytosis"/>
    <property type="evidence" value="ECO:0007669"/>
    <property type="project" value="InterPro"/>
</dbReference>
<keyword evidence="8" id="KW-0968">Cytoplasmic vesicle</keyword>
<keyword evidence="12" id="KW-1185">Reference proteome</keyword>
<sequence>MHGMHAGYCSFLSCSLGSFRQWWRRATTAMKDRRSLLLVRVRPRGAWHHRELEAAVIRATSHEDRWVDYRRAGRVFRWAGTSPALSPPIMWALARRARLTRCWAMALKALMVAHGMLLRSGDSLRAGAARIGRVPFELADFRDRSAPAAKSLAFSAFVRAYFRFLDYRSLLAAEEDIDGDDSDHCTVRLDRRTKLHYLLELLLQIRPYVYGMEVPLVLEAMDCALIEIFQVYSGICTGVARFLVGAPGPTRPRPRKSTATAGIKVLWRAAEQRAQLSSYFELCRSLGVVNARRLPAFERLSDEDVRNLERLLRRDADEEVVEGAGSSPPIDPTDTGLVASSAVAATRTEWVAPSRAGGGGDPRDEPHRLPERQAGVQVAAHVSDAIAAHHVAARAPREADAVLGRGAQGPHGGARRAPPLGRLPTT</sequence>
<dbReference type="SUPFAM" id="SSF48464">
    <property type="entry name" value="ENTH/VHS domain"/>
    <property type="match status" value="1"/>
</dbReference>
<keyword evidence="6" id="KW-0472">Membrane</keyword>
<dbReference type="SUPFAM" id="SSF89009">
    <property type="entry name" value="GAT-like domain"/>
    <property type="match status" value="1"/>
</dbReference>
<dbReference type="GO" id="GO:0005905">
    <property type="term" value="C:clathrin-coated pit"/>
    <property type="evidence" value="ECO:0007669"/>
    <property type="project" value="UniProtKB-SubCell"/>
</dbReference>
<evidence type="ECO:0000256" key="3">
    <source>
        <dbReference type="ARBA" id="ARBA00004600"/>
    </source>
</evidence>
<dbReference type="Gene3D" id="1.20.58.150">
    <property type="entry name" value="ANTH domain"/>
    <property type="match status" value="1"/>
</dbReference>
<evidence type="ECO:0000259" key="10">
    <source>
        <dbReference type="PROSITE" id="PS50942"/>
    </source>
</evidence>
<dbReference type="GO" id="GO:0005546">
    <property type="term" value="F:phosphatidylinositol-4,5-bisphosphate binding"/>
    <property type="evidence" value="ECO:0007669"/>
    <property type="project" value="TreeGrafter"/>
</dbReference>
<evidence type="ECO:0000256" key="9">
    <source>
        <dbReference type="SAM" id="MobiDB-lite"/>
    </source>
</evidence>
<dbReference type="Gene3D" id="1.25.40.90">
    <property type="match status" value="1"/>
</dbReference>
<feature type="region of interest" description="Disordered" evidence="9">
    <location>
        <begin position="393"/>
        <end position="426"/>
    </location>
</feature>
<dbReference type="GO" id="GO:0006900">
    <property type="term" value="P:vesicle budding from membrane"/>
    <property type="evidence" value="ECO:0007669"/>
    <property type="project" value="TreeGrafter"/>
</dbReference>
<dbReference type="AlphaFoldDB" id="A0A6G1E956"/>
<evidence type="ECO:0000256" key="7">
    <source>
        <dbReference type="ARBA" id="ARBA00023176"/>
    </source>
</evidence>
<dbReference type="PANTHER" id="PTHR22951:SF79">
    <property type="entry name" value="CLATHRIN ASSEMBLY PROTEIN"/>
    <property type="match status" value="1"/>
</dbReference>
<dbReference type="InterPro" id="IPR011417">
    <property type="entry name" value="ANTH_dom"/>
</dbReference>
<dbReference type="GO" id="GO:0000149">
    <property type="term" value="F:SNARE binding"/>
    <property type="evidence" value="ECO:0007669"/>
    <property type="project" value="TreeGrafter"/>
</dbReference>
<dbReference type="InterPro" id="IPR014712">
    <property type="entry name" value="ANTH_dom_sf"/>
</dbReference>
<dbReference type="OrthoDB" id="682511at2759"/>
<dbReference type="Proteomes" id="UP000479710">
    <property type="component" value="Unassembled WGS sequence"/>
</dbReference>
<organism evidence="11 12">
    <name type="scientific">Oryza meyeriana var. granulata</name>
    <dbReference type="NCBI Taxonomy" id="110450"/>
    <lineage>
        <taxon>Eukaryota</taxon>
        <taxon>Viridiplantae</taxon>
        <taxon>Streptophyta</taxon>
        <taxon>Embryophyta</taxon>
        <taxon>Tracheophyta</taxon>
        <taxon>Spermatophyta</taxon>
        <taxon>Magnoliopsida</taxon>
        <taxon>Liliopsida</taxon>
        <taxon>Poales</taxon>
        <taxon>Poaceae</taxon>
        <taxon>BOP clade</taxon>
        <taxon>Oryzoideae</taxon>
        <taxon>Oryzeae</taxon>
        <taxon>Oryzinae</taxon>
        <taxon>Oryza</taxon>
        <taxon>Oryza meyeriana</taxon>
    </lineage>
</organism>
<evidence type="ECO:0000256" key="6">
    <source>
        <dbReference type="ARBA" id="ARBA00023136"/>
    </source>
</evidence>
<dbReference type="Pfam" id="PF07651">
    <property type="entry name" value="ANTH"/>
    <property type="match status" value="1"/>
</dbReference>
<dbReference type="InterPro" id="IPR013809">
    <property type="entry name" value="ENTH"/>
</dbReference>
<evidence type="ECO:0000256" key="8">
    <source>
        <dbReference type="ARBA" id="ARBA00023329"/>
    </source>
</evidence>
<keyword evidence="5" id="KW-0333">Golgi apparatus</keyword>
<evidence type="ECO:0000256" key="2">
    <source>
        <dbReference type="ARBA" id="ARBA00004555"/>
    </source>
</evidence>
<dbReference type="GO" id="GO:0032050">
    <property type="term" value="F:clathrin heavy chain binding"/>
    <property type="evidence" value="ECO:0007669"/>
    <property type="project" value="TreeGrafter"/>
</dbReference>
<evidence type="ECO:0000256" key="1">
    <source>
        <dbReference type="ARBA" id="ARBA00004132"/>
    </source>
</evidence>
<proteinExistence type="predicted"/>
<dbReference type="GO" id="GO:0005794">
    <property type="term" value="C:Golgi apparatus"/>
    <property type="evidence" value="ECO:0007669"/>
    <property type="project" value="UniProtKB-SubCell"/>
</dbReference>
<evidence type="ECO:0000313" key="12">
    <source>
        <dbReference type="Proteomes" id="UP000479710"/>
    </source>
</evidence>
<dbReference type="GO" id="GO:0048268">
    <property type="term" value="P:clathrin coat assembly"/>
    <property type="evidence" value="ECO:0007669"/>
    <property type="project" value="InterPro"/>
</dbReference>
<dbReference type="InterPro" id="IPR045192">
    <property type="entry name" value="AP180-like"/>
</dbReference>
<dbReference type="CDD" id="cd16987">
    <property type="entry name" value="ANTH_N_AP180_plant"/>
    <property type="match status" value="1"/>
</dbReference>
<evidence type="ECO:0000256" key="5">
    <source>
        <dbReference type="ARBA" id="ARBA00023034"/>
    </source>
</evidence>
<evidence type="ECO:0000313" key="11">
    <source>
        <dbReference type="EMBL" id="KAF0921289.1"/>
    </source>
</evidence>
<accession>A0A6G1E956</accession>
<dbReference type="PANTHER" id="PTHR22951">
    <property type="entry name" value="CLATHRIN ASSEMBLY PROTEIN"/>
    <property type="match status" value="1"/>
</dbReference>
<gene>
    <name evidence="11" type="ORF">E2562_003093</name>
</gene>
<feature type="domain" description="ENTH" evidence="10">
    <location>
        <begin position="44"/>
        <end position="179"/>
    </location>
</feature>
<comment type="subcellular location">
    <subcellularLocation>
        <location evidence="1">Cytoplasmic vesicle</location>
        <location evidence="1">Clathrin-coated vesicle</location>
    </subcellularLocation>
    <subcellularLocation>
        <location evidence="2">Golgi apparatus</location>
    </subcellularLocation>
    <subcellularLocation>
        <location evidence="3">Membrane</location>
        <location evidence="3">Clathrin-coated pit</location>
    </subcellularLocation>
</comment>
<protein>
    <recommendedName>
        <fullName evidence="10">ENTH domain-containing protein</fullName>
    </recommendedName>
</protein>
<keyword evidence="4" id="KW-0254">Endocytosis</keyword>
<name>A0A6G1E956_9ORYZ</name>
<dbReference type="InterPro" id="IPR048050">
    <property type="entry name" value="ANTH_N_plant"/>
</dbReference>
<evidence type="ECO:0000256" key="4">
    <source>
        <dbReference type="ARBA" id="ARBA00022583"/>
    </source>
</evidence>